<dbReference type="InterPro" id="IPR000742">
    <property type="entry name" value="EGF"/>
</dbReference>
<feature type="region of interest" description="Disordered" evidence="10">
    <location>
        <begin position="876"/>
        <end position="895"/>
    </location>
</feature>
<keyword evidence="17" id="KW-1185">Reference proteome</keyword>
<keyword evidence="5 11" id="KW-0472">Membrane</keyword>
<feature type="compositionally biased region" description="Low complexity" evidence="10">
    <location>
        <begin position="1031"/>
        <end position="1064"/>
    </location>
</feature>
<keyword evidence="9" id="KW-0862">Zinc</keyword>
<dbReference type="SUPFAM" id="SSF57552">
    <property type="entry name" value="Blood coagulation inhibitor (disintegrin)"/>
    <property type="match status" value="1"/>
</dbReference>
<feature type="disulfide bond" evidence="8">
    <location>
        <begin position="674"/>
        <end position="683"/>
    </location>
</feature>
<name>A0ABM1ZTC2_AEDAL</name>
<keyword evidence="8" id="KW-0245">EGF-like domain</keyword>
<protein>
    <recommendedName>
        <fullName evidence="18">Disintegrin and metalloproteinase domain-containing protein 12</fullName>
    </recommendedName>
</protein>
<dbReference type="Pfam" id="PF00200">
    <property type="entry name" value="Disintegrin"/>
    <property type="match status" value="1"/>
</dbReference>
<feature type="signal peptide" evidence="12">
    <location>
        <begin position="1"/>
        <end position="24"/>
    </location>
</feature>
<keyword evidence="9" id="KW-0479">Metal-binding</keyword>
<dbReference type="InterPro" id="IPR036436">
    <property type="entry name" value="Disintegrin_dom_sf"/>
</dbReference>
<feature type="region of interest" description="Disordered" evidence="10">
    <location>
        <begin position="908"/>
        <end position="1066"/>
    </location>
</feature>
<evidence type="ECO:0000256" key="6">
    <source>
        <dbReference type="ARBA" id="ARBA00023157"/>
    </source>
</evidence>
<feature type="compositionally biased region" description="Pro residues" evidence="10">
    <location>
        <begin position="882"/>
        <end position="891"/>
    </location>
</feature>
<keyword evidence="4" id="KW-0378">Hydrolase</keyword>
<evidence type="ECO:0000313" key="16">
    <source>
        <dbReference type="EnsemblMetazoa" id="AALFPA23_021475.P31756"/>
    </source>
</evidence>
<dbReference type="PROSITE" id="PS50026">
    <property type="entry name" value="EGF_3"/>
    <property type="match status" value="1"/>
</dbReference>
<evidence type="ECO:0000259" key="14">
    <source>
        <dbReference type="PROSITE" id="PS50214"/>
    </source>
</evidence>
<feature type="disulfide bond" evidence="8">
    <location>
        <begin position="656"/>
        <end position="666"/>
    </location>
</feature>
<evidence type="ECO:0000313" key="17">
    <source>
        <dbReference type="Proteomes" id="UP000069940"/>
    </source>
</evidence>
<dbReference type="InterPro" id="IPR024079">
    <property type="entry name" value="MetalloPept_cat_dom_sf"/>
</dbReference>
<evidence type="ECO:0000256" key="3">
    <source>
        <dbReference type="ARBA" id="ARBA00022989"/>
    </source>
</evidence>
<dbReference type="InterPro" id="IPR001590">
    <property type="entry name" value="Peptidase_M12B"/>
</dbReference>
<reference evidence="16" key="2">
    <citation type="submission" date="2025-05" db="UniProtKB">
        <authorList>
            <consortium name="EnsemblMetazoa"/>
        </authorList>
    </citation>
    <scope>IDENTIFICATION</scope>
    <source>
        <strain evidence="16">Foshan</strain>
    </source>
</reference>
<dbReference type="InterPro" id="IPR006586">
    <property type="entry name" value="ADAM_Cys-rich"/>
</dbReference>
<feature type="compositionally biased region" description="Basic and acidic residues" evidence="10">
    <location>
        <begin position="908"/>
        <end position="922"/>
    </location>
</feature>
<dbReference type="PROSITE" id="PS00022">
    <property type="entry name" value="EGF_1"/>
    <property type="match status" value="1"/>
</dbReference>
<dbReference type="RefSeq" id="XP_029723326.2">
    <property type="nucleotide sequence ID" value="XM_029867466.2"/>
</dbReference>
<feature type="active site" evidence="9">
    <location>
        <position position="341"/>
    </location>
</feature>
<dbReference type="PROSITE" id="PS01186">
    <property type="entry name" value="EGF_2"/>
    <property type="match status" value="1"/>
</dbReference>
<evidence type="ECO:0000256" key="1">
    <source>
        <dbReference type="ARBA" id="ARBA00004167"/>
    </source>
</evidence>
<feature type="binding site" evidence="9">
    <location>
        <position position="344"/>
    </location>
    <ligand>
        <name>Zn(2+)</name>
        <dbReference type="ChEBI" id="CHEBI:29105"/>
        <note>catalytic</note>
    </ligand>
</feature>
<feature type="disulfide bond" evidence="7">
    <location>
        <begin position="468"/>
        <end position="488"/>
    </location>
</feature>
<sequence>MLSGTSAFTLVVVIVSAVIVAVCGSSSREPGSGNQGNFERYVRISPTISSDPKGATPFGESHRRGPSVVEQLSVSYLLDGENVTLDLWLNDGLLPAEHFLAVQERGEDRVRKLQQHEVEMCHYHGIIRNRAETSQVAVSICDGLRGVVYDHDETYLLEVEGEEHYVYRQAGFVPHPNRVKRALEASHVTTVDAIRAAYKSNSESNFVELVLVIDNMLHRSIRNEQQIHRYCLDLVNVMNAIYRPLNIYIALVGVVIWSDKDQIEISLDSKKTLEAFLSYRRNTLLKMIPHDNAHLLTGVHFTDSVVGKAEMGSMCTYAGSGGVEVVDTKFVALQASTIAHEMGHNFNIDHDGPECRCPNGNCVMASKTVRSQAAPNQWSSCSVRDLETAFNHGLGSCLKNKPSKMFVKSTCGNGLLEPGEECDCGLPHVCDTKCCDAMTCRLTVNATCATGECCDLDSCQVKTAGIKCRPEAGECDLAEHCDGQSAVCPRDVYLRDTEPCAGGKAYCYKGQCRTRDSQCKVLWGSTGKSIDEYCYQTNRNGSIFGNCGNNLLTGEYTKCSQEDMMCGLLHCSHRNEKLDYGIQAYSKLTTTKFSHYGPRGTVRETICNTAIVDLGLEVVNPGLVPDGAKCGAGKMCWNQKCVSLTHLQENDVGEDCADGCNGHGVCNSEGNCHCDVGFGGQFCEKSGHGGSIDSGPIVDPEDSLDTFWSLFVPTLLLLLAIIGGVYFYRGMITEVLRKVLLKLRMRKYGHMVPPASPTSTIPPKPPRLEISTPQLSTTTAKAVGVPRKPDALPTRAAPAPPVASVEPAQHFIKVNINNSGKITIENKVVSSPFMLTSTLLDAHEAIHEIKAKGPPAILEQRSISVDSECPLLNAITQQSAPDTPPPQPSTPEPDLSTLLSQVKLKKVQDFHAHRSKSDEKPARRLPQLPRQKTIGEFQSVVAEVHPKRSPATEEPPVPNPFAEVQLKKSKPRTPNHQSRTDLDEITEEQPAPVKQRPTVAVKPFLKPSLPQKPQLDNPLSKPARKLPQIPPAIAKKPPMVGGSSSSNGSSISSSSSTSSSNSGSVAALKAKLNLEQIASAGGIKR</sequence>
<dbReference type="EnsemblMetazoa" id="AALFPA23_021475.R31756">
    <property type="protein sequence ID" value="AALFPA23_021475.P31756"/>
    <property type="gene ID" value="AALFPA23_021475"/>
</dbReference>
<dbReference type="CDD" id="cd04269">
    <property type="entry name" value="ZnMc_adamalysin_II_like"/>
    <property type="match status" value="1"/>
</dbReference>
<organism evidence="16 17">
    <name type="scientific">Aedes albopictus</name>
    <name type="common">Asian tiger mosquito</name>
    <name type="synonym">Stegomyia albopicta</name>
    <dbReference type="NCBI Taxonomy" id="7160"/>
    <lineage>
        <taxon>Eukaryota</taxon>
        <taxon>Metazoa</taxon>
        <taxon>Ecdysozoa</taxon>
        <taxon>Arthropoda</taxon>
        <taxon>Hexapoda</taxon>
        <taxon>Insecta</taxon>
        <taxon>Pterygota</taxon>
        <taxon>Neoptera</taxon>
        <taxon>Endopterygota</taxon>
        <taxon>Diptera</taxon>
        <taxon>Nematocera</taxon>
        <taxon>Culicoidea</taxon>
        <taxon>Culicidae</taxon>
        <taxon>Culicinae</taxon>
        <taxon>Aedini</taxon>
        <taxon>Aedes</taxon>
        <taxon>Stegomyia</taxon>
    </lineage>
</organism>
<feature type="chain" id="PRO_5046218684" description="Disintegrin and metalloproteinase domain-containing protein 12" evidence="12">
    <location>
        <begin position="25"/>
        <end position="1085"/>
    </location>
</feature>
<feature type="transmembrane region" description="Helical" evidence="11">
    <location>
        <begin position="707"/>
        <end position="728"/>
    </location>
</feature>
<feature type="disulfide bond" evidence="9">
    <location>
        <begin position="357"/>
        <end position="362"/>
    </location>
</feature>
<keyword evidence="6 8" id="KW-1015">Disulfide bond</keyword>
<dbReference type="PROSITE" id="PS50215">
    <property type="entry name" value="ADAM_MEPRO"/>
    <property type="match status" value="1"/>
</dbReference>
<dbReference type="Gene3D" id="3.40.390.10">
    <property type="entry name" value="Collagenase (Catalytic Domain)"/>
    <property type="match status" value="1"/>
</dbReference>
<evidence type="ECO:0000256" key="9">
    <source>
        <dbReference type="PROSITE-ProRule" id="PRU00276"/>
    </source>
</evidence>
<evidence type="ECO:0000256" key="2">
    <source>
        <dbReference type="ARBA" id="ARBA00022692"/>
    </source>
</evidence>
<feature type="domain" description="Peptidase M12B" evidence="15">
    <location>
        <begin position="205"/>
        <end position="402"/>
    </location>
</feature>
<dbReference type="Pfam" id="PF01421">
    <property type="entry name" value="Reprolysin"/>
    <property type="match status" value="1"/>
</dbReference>
<evidence type="ECO:0000259" key="13">
    <source>
        <dbReference type="PROSITE" id="PS50026"/>
    </source>
</evidence>
<evidence type="ECO:0000256" key="7">
    <source>
        <dbReference type="PROSITE-ProRule" id="PRU00068"/>
    </source>
</evidence>
<feature type="domain" description="Disintegrin" evidence="14">
    <location>
        <begin position="408"/>
        <end position="496"/>
    </location>
</feature>
<comment type="subcellular location">
    <subcellularLocation>
        <location evidence="1">Membrane</location>
        <topology evidence="1">Single-pass membrane protein</topology>
    </subcellularLocation>
</comment>
<feature type="domain" description="EGF-like" evidence="13">
    <location>
        <begin position="652"/>
        <end position="684"/>
    </location>
</feature>
<evidence type="ECO:0000256" key="5">
    <source>
        <dbReference type="ARBA" id="ARBA00023136"/>
    </source>
</evidence>
<dbReference type="SUPFAM" id="SSF55486">
    <property type="entry name" value="Metalloproteases ('zincins'), catalytic domain"/>
    <property type="match status" value="1"/>
</dbReference>
<dbReference type="Gene3D" id="4.10.70.10">
    <property type="entry name" value="Disintegrin domain"/>
    <property type="match status" value="1"/>
</dbReference>
<evidence type="ECO:0008006" key="18">
    <source>
        <dbReference type="Google" id="ProtNLM"/>
    </source>
</evidence>
<dbReference type="SMART" id="SM00050">
    <property type="entry name" value="DISIN"/>
    <property type="match status" value="1"/>
</dbReference>
<evidence type="ECO:0000256" key="8">
    <source>
        <dbReference type="PROSITE-ProRule" id="PRU00076"/>
    </source>
</evidence>
<proteinExistence type="predicted"/>
<dbReference type="InterPro" id="IPR001762">
    <property type="entry name" value="Disintegrin_dom"/>
</dbReference>
<keyword evidence="3 11" id="KW-1133">Transmembrane helix</keyword>
<reference evidence="17" key="1">
    <citation type="journal article" date="2015" name="Proc. Natl. Acad. Sci. U.S.A.">
        <title>Genome sequence of the Asian Tiger mosquito, Aedes albopictus, reveals insights into its biology, genetics, and evolution.</title>
        <authorList>
            <person name="Chen X.G."/>
            <person name="Jiang X."/>
            <person name="Gu J."/>
            <person name="Xu M."/>
            <person name="Wu Y."/>
            <person name="Deng Y."/>
            <person name="Zhang C."/>
            <person name="Bonizzoni M."/>
            <person name="Dermauw W."/>
            <person name="Vontas J."/>
            <person name="Armbruster P."/>
            <person name="Huang X."/>
            <person name="Yang Y."/>
            <person name="Zhang H."/>
            <person name="He W."/>
            <person name="Peng H."/>
            <person name="Liu Y."/>
            <person name="Wu K."/>
            <person name="Chen J."/>
            <person name="Lirakis M."/>
            <person name="Topalis P."/>
            <person name="Van Leeuwen T."/>
            <person name="Hall A.B."/>
            <person name="Jiang X."/>
            <person name="Thorpe C."/>
            <person name="Mueller R.L."/>
            <person name="Sun C."/>
            <person name="Waterhouse R.M."/>
            <person name="Yan G."/>
            <person name="Tu Z.J."/>
            <person name="Fang X."/>
            <person name="James A.A."/>
        </authorList>
    </citation>
    <scope>NUCLEOTIDE SEQUENCE [LARGE SCALE GENOMIC DNA]</scope>
    <source>
        <strain evidence="17">Foshan</strain>
    </source>
</reference>
<dbReference type="InterPro" id="IPR034027">
    <property type="entry name" value="Reprolysin_adamalysin"/>
</dbReference>
<dbReference type="Proteomes" id="UP000069940">
    <property type="component" value="Unassembled WGS sequence"/>
</dbReference>
<dbReference type="GeneID" id="115264125"/>
<comment type="caution">
    <text evidence="8">Lacks conserved residue(s) required for the propagation of feature annotation.</text>
</comment>
<dbReference type="PANTHER" id="PTHR11905:SF159">
    <property type="entry name" value="ADAM METALLOPROTEASE"/>
    <property type="match status" value="1"/>
</dbReference>
<evidence type="ECO:0000256" key="11">
    <source>
        <dbReference type="SAM" id="Phobius"/>
    </source>
</evidence>
<dbReference type="PROSITE" id="PS50214">
    <property type="entry name" value="DISINTEGRIN_2"/>
    <property type="match status" value="1"/>
</dbReference>
<keyword evidence="4" id="KW-0645">Protease</keyword>
<keyword evidence="12" id="KW-0732">Signal</keyword>
<dbReference type="PANTHER" id="PTHR11905">
    <property type="entry name" value="ADAM A DISINTEGRIN AND METALLOPROTEASE DOMAIN"/>
    <property type="match status" value="1"/>
</dbReference>
<dbReference type="Pfam" id="PF08516">
    <property type="entry name" value="ADAM_CR"/>
    <property type="match status" value="1"/>
</dbReference>
<feature type="compositionally biased region" description="Low complexity" evidence="10">
    <location>
        <begin position="791"/>
        <end position="801"/>
    </location>
</feature>
<feature type="region of interest" description="Disordered" evidence="10">
    <location>
        <begin position="778"/>
        <end position="801"/>
    </location>
</feature>
<dbReference type="Gene3D" id="2.60.120.260">
    <property type="entry name" value="Galactose-binding domain-like"/>
    <property type="match status" value="1"/>
</dbReference>
<feature type="binding site" evidence="9">
    <location>
        <position position="340"/>
    </location>
    <ligand>
        <name>Zn(2+)</name>
        <dbReference type="ChEBI" id="CHEBI:29105"/>
        <note>catalytic</note>
    </ligand>
</feature>
<dbReference type="SMART" id="SM00608">
    <property type="entry name" value="ACR"/>
    <property type="match status" value="1"/>
</dbReference>
<evidence type="ECO:0000256" key="4">
    <source>
        <dbReference type="ARBA" id="ARBA00023049"/>
    </source>
</evidence>
<evidence type="ECO:0000259" key="15">
    <source>
        <dbReference type="PROSITE" id="PS50215"/>
    </source>
</evidence>
<keyword evidence="4" id="KW-0482">Metalloprotease</keyword>
<keyword evidence="2 11" id="KW-0812">Transmembrane</keyword>
<evidence type="ECO:0000256" key="12">
    <source>
        <dbReference type="SAM" id="SignalP"/>
    </source>
</evidence>
<evidence type="ECO:0000256" key="10">
    <source>
        <dbReference type="SAM" id="MobiDB-lite"/>
    </source>
</evidence>
<feature type="binding site" evidence="9">
    <location>
        <position position="350"/>
    </location>
    <ligand>
        <name>Zn(2+)</name>
        <dbReference type="ChEBI" id="CHEBI:29105"/>
        <note>catalytic</note>
    </ligand>
</feature>
<accession>A0ABM1ZTC2</accession>